<dbReference type="RefSeq" id="WP_152749687.1">
    <property type="nucleotide sequence ID" value="NZ_SPSE01000008.1"/>
</dbReference>
<organism evidence="2 3">
    <name type="scientific">Clostridium estertheticum</name>
    <dbReference type="NCBI Taxonomy" id="238834"/>
    <lineage>
        <taxon>Bacteria</taxon>
        <taxon>Bacillati</taxon>
        <taxon>Bacillota</taxon>
        <taxon>Clostridia</taxon>
        <taxon>Eubacteriales</taxon>
        <taxon>Clostridiaceae</taxon>
        <taxon>Clostridium</taxon>
    </lineage>
</organism>
<evidence type="ECO:0000313" key="2">
    <source>
        <dbReference type="EMBL" id="MPQ60654.1"/>
    </source>
</evidence>
<feature type="transmembrane region" description="Helical" evidence="1">
    <location>
        <begin position="107"/>
        <end position="135"/>
    </location>
</feature>
<keyword evidence="1" id="KW-1133">Transmembrane helix</keyword>
<dbReference type="EMBL" id="SPSF01000008">
    <property type="protein sequence ID" value="MPQ60654.1"/>
    <property type="molecule type" value="Genomic_DNA"/>
</dbReference>
<feature type="transmembrane region" description="Helical" evidence="1">
    <location>
        <begin position="205"/>
        <end position="227"/>
    </location>
</feature>
<keyword evidence="1" id="KW-0812">Transmembrane</keyword>
<evidence type="ECO:0000313" key="3">
    <source>
        <dbReference type="Proteomes" id="UP000342249"/>
    </source>
</evidence>
<feature type="transmembrane region" description="Helical" evidence="1">
    <location>
        <begin position="16"/>
        <end position="35"/>
    </location>
</feature>
<dbReference type="AlphaFoldDB" id="A0A5N7IW01"/>
<sequence length="274" mass="31673">MVKKFIKIEFRRICRWQTLLAFIIFMAAFVHISIIDKMDVVGPTASALEQSNFFVSYLKVLGGPVHSFMPFIFPLVIILIFGDSLFLDYKTSFLQFSLPRITHKEFIGYKTIAISLVSFIVTLGFQLVAFLYSIVTSPYHLPTKPLVRGDIIPTVSLDLYVSNPFIYIFIVMILFSIISMVITVSGLITSNIFKNIFAVQGIPWIMYIFIGELLICAVNGTSIYYHISPIQMIGYCLFDENYSFIEIFLYWIVLWIVSYFATYKLFMRKFRLSL</sequence>
<feature type="transmembrane region" description="Helical" evidence="1">
    <location>
        <begin position="68"/>
        <end position="87"/>
    </location>
</feature>
<gene>
    <name evidence="2" type="ORF">E4V82_00770</name>
</gene>
<evidence type="ECO:0000256" key="1">
    <source>
        <dbReference type="SAM" id="Phobius"/>
    </source>
</evidence>
<accession>A0A5N7IW01</accession>
<protein>
    <submittedName>
        <fullName evidence="2">Uncharacterized protein</fullName>
    </submittedName>
</protein>
<dbReference type="Proteomes" id="UP000342249">
    <property type="component" value="Unassembled WGS sequence"/>
</dbReference>
<comment type="caution">
    <text evidence="2">The sequence shown here is derived from an EMBL/GenBank/DDBJ whole genome shotgun (WGS) entry which is preliminary data.</text>
</comment>
<feature type="transmembrane region" description="Helical" evidence="1">
    <location>
        <begin position="165"/>
        <end position="193"/>
    </location>
</feature>
<reference evidence="2 3" key="1">
    <citation type="journal article" date="2019" name="Lett. Appl. Microbiol.">
        <title>A case of 'blown pack' spoilage of vacuum-packaged pork likely associated with Clostridium estertheticum in Canada.</title>
        <authorList>
            <person name="Zhang P."/>
            <person name="Ward P."/>
            <person name="McMullen L.M."/>
            <person name="Yang X."/>
        </authorList>
    </citation>
    <scope>NUCLEOTIDE SEQUENCE [LARGE SCALE GENOMIC DNA]</scope>
    <source>
        <strain evidence="2 3">MA19</strain>
    </source>
</reference>
<proteinExistence type="predicted"/>
<keyword evidence="1" id="KW-0472">Membrane</keyword>
<feature type="transmembrane region" description="Helical" evidence="1">
    <location>
        <begin position="247"/>
        <end position="266"/>
    </location>
</feature>
<name>A0A5N7IW01_9CLOT</name>